<dbReference type="SUPFAM" id="SSF54913">
    <property type="entry name" value="GlnB-like"/>
    <property type="match status" value="1"/>
</dbReference>
<dbReference type="InterPro" id="IPR018551">
    <property type="entry name" value="DUF2007"/>
</dbReference>
<evidence type="ECO:0000313" key="2">
    <source>
        <dbReference type="EMBL" id="NYZ24469.1"/>
    </source>
</evidence>
<organism evidence="2 3">
    <name type="scientific">Azospirillum oleiclasticum</name>
    <dbReference type="NCBI Taxonomy" id="2735135"/>
    <lineage>
        <taxon>Bacteria</taxon>
        <taxon>Pseudomonadati</taxon>
        <taxon>Pseudomonadota</taxon>
        <taxon>Alphaproteobacteria</taxon>
        <taxon>Rhodospirillales</taxon>
        <taxon>Azospirillaceae</taxon>
        <taxon>Azospirillum</taxon>
    </lineage>
</organism>
<name>A0ABX2TMB8_9PROT</name>
<dbReference type="Gene3D" id="3.30.70.790">
    <property type="entry name" value="UreE, C-terminal domain"/>
    <property type="match status" value="1"/>
</dbReference>
<protein>
    <submittedName>
        <fullName evidence="2">DUF2007 domain-containing protein</fullName>
    </submittedName>
</protein>
<gene>
    <name evidence="2" type="ORF">HND93_32600</name>
</gene>
<dbReference type="RefSeq" id="WP_180286241.1">
    <property type="nucleotide sequence ID" value="NZ_JABFDB010000040.1"/>
</dbReference>
<comment type="caution">
    <text evidence="2">The sequence shown here is derived from an EMBL/GenBank/DDBJ whole genome shotgun (WGS) entry which is preliminary data.</text>
</comment>
<sequence length="71" mass="7818">MKEILRTNDPVRLSWLTALLKDAGVAVVVLDTHTSVLEGSIGAIPRRLVVADEDHAHAVRVLREAGEEMFE</sequence>
<evidence type="ECO:0000313" key="3">
    <source>
        <dbReference type="Proteomes" id="UP000584642"/>
    </source>
</evidence>
<dbReference type="Proteomes" id="UP000584642">
    <property type="component" value="Unassembled WGS sequence"/>
</dbReference>
<reference evidence="2 3" key="1">
    <citation type="submission" date="2020-05" db="EMBL/GenBank/DDBJ databases">
        <title>Azospirillum oleiclasticum sp. nov, a nitrogen-fixing and heavy crude oil-emulsifying bacterium isolated from the crude oil of Yumen Oilfield.</title>
        <authorList>
            <person name="Wu D."/>
            <person name="Cai M."/>
            <person name="Zhang X."/>
        </authorList>
    </citation>
    <scope>NUCLEOTIDE SEQUENCE [LARGE SCALE GENOMIC DNA]</scope>
    <source>
        <strain evidence="2 3">ROY-1-1-2</strain>
    </source>
</reference>
<dbReference type="InterPro" id="IPR011322">
    <property type="entry name" value="N-reg_PII-like_a/b"/>
</dbReference>
<dbReference type="Pfam" id="PF09413">
    <property type="entry name" value="DUF2007"/>
    <property type="match status" value="1"/>
</dbReference>
<evidence type="ECO:0000259" key="1">
    <source>
        <dbReference type="Pfam" id="PF09413"/>
    </source>
</evidence>
<keyword evidence="3" id="KW-1185">Reference proteome</keyword>
<accession>A0ABX2TMB8</accession>
<proteinExistence type="predicted"/>
<feature type="domain" description="DUF2007" evidence="1">
    <location>
        <begin position="1"/>
        <end position="66"/>
    </location>
</feature>
<dbReference type="EMBL" id="JABFDB010000040">
    <property type="protein sequence ID" value="NYZ24469.1"/>
    <property type="molecule type" value="Genomic_DNA"/>
</dbReference>